<organism evidence="20 21">
    <name type="scientific">Oncorhynchus tshawytscha</name>
    <name type="common">Chinook salmon</name>
    <name type="synonym">Salmo tshawytscha</name>
    <dbReference type="NCBI Taxonomy" id="74940"/>
    <lineage>
        <taxon>Eukaryota</taxon>
        <taxon>Metazoa</taxon>
        <taxon>Chordata</taxon>
        <taxon>Craniata</taxon>
        <taxon>Vertebrata</taxon>
        <taxon>Euteleostomi</taxon>
        <taxon>Actinopterygii</taxon>
        <taxon>Neopterygii</taxon>
        <taxon>Teleostei</taxon>
        <taxon>Protacanthopterygii</taxon>
        <taxon>Salmoniformes</taxon>
        <taxon>Salmonidae</taxon>
        <taxon>Salmoninae</taxon>
        <taxon>Oncorhynchus</taxon>
    </lineage>
</organism>
<dbReference type="GO" id="GO:0005783">
    <property type="term" value="C:endoplasmic reticulum"/>
    <property type="evidence" value="ECO:0007669"/>
    <property type="project" value="TreeGrafter"/>
</dbReference>
<name>A0A8C8LZZ6_ONCTS</name>
<dbReference type="GO" id="GO:1904294">
    <property type="term" value="P:positive regulation of ERAD pathway"/>
    <property type="evidence" value="ECO:0007669"/>
    <property type="project" value="InterPro"/>
</dbReference>
<evidence type="ECO:0000256" key="12">
    <source>
        <dbReference type="ARBA" id="ARBA00023136"/>
    </source>
</evidence>
<keyword evidence="11 18" id="KW-1133">Transmembrane helix</keyword>
<accession>A0A8C8LZZ6</accession>
<sequence>MKLRTQYDRSDSRRTLKSRESPTVMQPNSSEVGAHQAGNGLSLTIQPELLTRTPAGATGGSVIPEASDEVRVPILSSGPGEPSGGGGGASSRRSRASSRTSSHSHSHGGGHQHSHSEPSETDPADADLESGEPSTSFSELRYLFRWVQKSLPFIIILGAKLVIQHALGLAVGVGLFTTFLYANKNIQTQVFLQCISPQDRRSKIECVWLLLFLASSTLLLYYTFLAESLYYCLIFLSPAVEPLGFWEVLWAVGVTNFMLKFFFMGFKCLILLLPSNLVTFRAQGRWYMLIEEVGQVYQSVAPIPLWFRYLITYQEVDGNTGLTLGVLLALVYFILKLLGLYGQWGSFQKTVRLFLSGEHTGAAATRSQCSEAGDICPICQAEYRNPRALLCQHIFCDECIALWFNREKTCPLCRTAITDKVHKWRDGATTPYLQIY</sequence>
<dbReference type="InterPro" id="IPR017907">
    <property type="entry name" value="Znf_RING_CS"/>
</dbReference>
<dbReference type="PANTHER" id="PTHR15860">
    <property type="entry name" value="UNCHARACTERIZED RING FINGER-CONTAINING PROTEIN"/>
    <property type="match status" value="1"/>
</dbReference>
<comment type="subcellular location">
    <subcellularLocation>
        <location evidence="2">Endomembrane system</location>
        <topology evidence="2">Multi-pass membrane protein</topology>
    </subcellularLocation>
</comment>
<dbReference type="AlphaFoldDB" id="A0A8C8LZZ6"/>
<evidence type="ECO:0000256" key="16">
    <source>
        <dbReference type="PROSITE-ProRule" id="PRU00175"/>
    </source>
</evidence>
<feature type="compositionally biased region" description="Acidic residues" evidence="17">
    <location>
        <begin position="119"/>
        <end position="130"/>
    </location>
</feature>
<feature type="domain" description="RING-type" evidence="19">
    <location>
        <begin position="376"/>
        <end position="414"/>
    </location>
</feature>
<evidence type="ECO:0000256" key="3">
    <source>
        <dbReference type="ARBA" id="ARBA00004906"/>
    </source>
</evidence>
<evidence type="ECO:0000256" key="1">
    <source>
        <dbReference type="ARBA" id="ARBA00000900"/>
    </source>
</evidence>
<evidence type="ECO:0000256" key="8">
    <source>
        <dbReference type="ARBA" id="ARBA00022771"/>
    </source>
</evidence>
<comment type="function">
    <text evidence="13">E3 ubiquitin-protein ligase that acts in the endoplasmic reticulum (ER)-associated degradation (ERAD) pathway, which targets misfolded proteins that accumulate in the endoplasmic reticulum (ER) for ubiquitination and subsequent proteasome-mediated degradation. Protects cells from ER stress-induced apoptosis.</text>
</comment>
<feature type="transmembrane region" description="Helical" evidence="18">
    <location>
        <begin position="204"/>
        <end position="222"/>
    </location>
</feature>
<comment type="catalytic activity">
    <reaction evidence="1">
        <text>S-ubiquitinyl-[E2 ubiquitin-conjugating enzyme]-L-cysteine + [acceptor protein]-L-lysine = [E2 ubiquitin-conjugating enzyme]-L-cysteine + N(6)-ubiquitinyl-[acceptor protein]-L-lysine.</text>
        <dbReference type="EC" id="2.3.2.27"/>
    </reaction>
</comment>
<dbReference type="EC" id="2.3.2.27" evidence="4"/>
<evidence type="ECO:0000256" key="11">
    <source>
        <dbReference type="ARBA" id="ARBA00022989"/>
    </source>
</evidence>
<dbReference type="Gene3D" id="3.30.40.10">
    <property type="entry name" value="Zinc/RING finger domain, C3HC4 (zinc finger)"/>
    <property type="match status" value="1"/>
</dbReference>
<dbReference type="PANTHER" id="PTHR15860:SF1">
    <property type="entry name" value="E3 UBIQUITIN-PROTEIN LIGASE RNFT1"/>
    <property type="match status" value="1"/>
</dbReference>
<feature type="transmembrane region" description="Helical" evidence="18">
    <location>
        <begin position="165"/>
        <end position="183"/>
    </location>
</feature>
<feature type="compositionally biased region" description="Basic and acidic residues" evidence="17">
    <location>
        <begin position="1"/>
        <end position="20"/>
    </location>
</feature>
<keyword evidence="10" id="KW-0862">Zinc</keyword>
<comment type="pathway">
    <text evidence="3">Protein modification; protein ubiquitination.</text>
</comment>
<feature type="compositionally biased region" description="Polar residues" evidence="17">
    <location>
        <begin position="21"/>
        <end position="31"/>
    </location>
</feature>
<dbReference type="InterPro" id="IPR044235">
    <property type="entry name" value="RNFT1/2"/>
</dbReference>
<dbReference type="Ensembl" id="ENSOTST00005058685.2">
    <property type="protein sequence ID" value="ENSOTSP00005053866.2"/>
    <property type="gene ID" value="ENSOTSG00005026103.2"/>
</dbReference>
<keyword evidence="7" id="KW-0479">Metal-binding</keyword>
<evidence type="ECO:0000256" key="15">
    <source>
        <dbReference type="ARBA" id="ARBA00042946"/>
    </source>
</evidence>
<evidence type="ECO:0000256" key="9">
    <source>
        <dbReference type="ARBA" id="ARBA00022786"/>
    </source>
</evidence>
<evidence type="ECO:0000256" key="17">
    <source>
        <dbReference type="SAM" id="MobiDB-lite"/>
    </source>
</evidence>
<dbReference type="SMART" id="SM00184">
    <property type="entry name" value="RING"/>
    <property type="match status" value="1"/>
</dbReference>
<protein>
    <recommendedName>
        <fullName evidence="14">E3 ubiquitin-protein ligase RNFT1</fullName>
        <ecNumber evidence="4">2.3.2.27</ecNumber>
    </recommendedName>
    <alternativeName>
        <fullName evidence="15">RING finger and transmembrane domain-containing protein 1</fullName>
    </alternativeName>
</protein>
<evidence type="ECO:0000256" key="6">
    <source>
        <dbReference type="ARBA" id="ARBA00022692"/>
    </source>
</evidence>
<evidence type="ECO:0000256" key="2">
    <source>
        <dbReference type="ARBA" id="ARBA00004127"/>
    </source>
</evidence>
<evidence type="ECO:0000259" key="19">
    <source>
        <dbReference type="PROSITE" id="PS50089"/>
    </source>
</evidence>
<dbReference type="PROSITE" id="PS50089">
    <property type="entry name" value="ZF_RING_2"/>
    <property type="match status" value="1"/>
</dbReference>
<dbReference type="Pfam" id="PF13639">
    <property type="entry name" value="zf-RING_2"/>
    <property type="match status" value="1"/>
</dbReference>
<reference evidence="20" key="2">
    <citation type="submission" date="2025-09" db="UniProtKB">
        <authorList>
            <consortium name="Ensembl"/>
        </authorList>
    </citation>
    <scope>IDENTIFICATION</scope>
</reference>
<keyword evidence="12 18" id="KW-0472">Membrane</keyword>
<dbReference type="Proteomes" id="UP000694402">
    <property type="component" value="Unassembled WGS sequence"/>
</dbReference>
<gene>
    <name evidence="20" type="primary">RNFT1</name>
</gene>
<dbReference type="PROSITE" id="PS00518">
    <property type="entry name" value="ZF_RING_1"/>
    <property type="match status" value="1"/>
</dbReference>
<feature type="transmembrane region" description="Helical" evidence="18">
    <location>
        <begin position="261"/>
        <end position="280"/>
    </location>
</feature>
<keyword evidence="6 18" id="KW-0812">Transmembrane</keyword>
<dbReference type="SUPFAM" id="SSF57850">
    <property type="entry name" value="RING/U-box"/>
    <property type="match status" value="1"/>
</dbReference>
<keyword evidence="21" id="KW-1185">Reference proteome</keyword>
<evidence type="ECO:0000256" key="7">
    <source>
        <dbReference type="ARBA" id="ARBA00022723"/>
    </source>
</evidence>
<reference evidence="20" key="1">
    <citation type="submission" date="2025-08" db="UniProtKB">
        <authorList>
            <consortium name="Ensembl"/>
        </authorList>
    </citation>
    <scope>IDENTIFICATION</scope>
</reference>
<dbReference type="GO" id="GO:0061630">
    <property type="term" value="F:ubiquitin protein ligase activity"/>
    <property type="evidence" value="ECO:0007669"/>
    <property type="project" value="UniProtKB-EC"/>
</dbReference>
<keyword evidence="9" id="KW-0833">Ubl conjugation pathway</keyword>
<dbReference type="InterPro" id="IPR001841">
    <property type="entry name" value="Znf_RING"/>
</dbReference>
<evidence type="ECO:0000256" key="14">
    <source>
        <dbReference type="ARBA" id="ARBA00039413"/>
    </source>
</evidence>
<proteinExistence type="predicted"/>
<evidence type="ECO:0000256" key="5">
    <source>
        <dbReference type="ARBA" id="ARBA00022679"/>
    </source>
</evidence>
<dbReference type="GO" id="GO:0008270">
    <property type="term" value="F:zinc ion binding"/>
    <property type="evidence" value="ECO:0007669"/>
    <property type="project" value="UniProtKB-KW"/>
</dbReference>
<evidence type="ECO:0000256" key="13">
    <source>
        <dbReference type="ARBA" id="ARBA00037172"/>
    </source>
</evidence>
<feature type="compositionally biased region" description="Basic residues" evidence="17">
    <location>
        <begin position="92"/>
        <end position="113"/>
    </location>
</feature>
<dbReference type="InterPro" id="IPR013083">
    <property type="entry name" value="Znf_RING/FYVE/PHD"/>
</dbReference>
<evidence type="ECO:0000313" key="21">
    <source>
        <dbReference type="Proteomes" id="UP000694402"/>
    </source>
</evidence>
<feature type="transmembrane region" description="Helical" evidence="18">
    <location>
        <begin position="322"/>
        <end position="342"/>
    </location>
</feature>
<feature type="region of interest" description="Disordered" evidence="17">
    <location>
        <begin position="1"/>
        <end position="43"/>
    </location>
</feature>
<evidence type="ECO:0000256" key="10">
    <source>
        <dbReference type="ARBA" id="ARBA00022833"/>
    </source>
</evidence>
<keyword evidence="5" id="KW-0808">Transferase</keyword>
<evidence type="ECO:0000256" key="18">
    <source>
        <dbReference type="SAM" id="Phobius"/>
    </source>
</evidence>
<keyword evidence="8 16" id="KW-0863">Zinc-finger</keyword>
<evidence type="ECO:0000256" key="4">
    <source>
        <dbReference type="ARBA" id="ARBA00012483"/>
    </source>
</evidence>
<dbReference type="GeneTree" id="ENSGT00940000156740"/>
<evidence type="ECO:0000313" key="20">
    <source>
        <dbReference type="Ensembl" id="ENSOTSP00005053866.2"/>
    </source>
</evidence>
<feature type="region of interest" description="Disordered" evidence="17">
    <location>
        <begin position="73"/>
        <end position="133"/>
    </location>
</feature>